<accession>A0A366E1J0</accession>
<comment type="similarity">
    <text evidence="1">Belongs to the LysR transcriptional regulatory family.</text>
</comment>
<evidence type="ECO:0000256" key="1">
    <source>
        <dbReference type="ARBA" id="ARBA00009437"/>
    </source>
</evidence>
<proteinExistence type="inferred from homology"/>
<evidence type="ECO:0000256" key="3">
    <source>
        <dbReference type="ARBA" id="ARBA00023125"/>
    </source>
</evidence>
<keyword evidence="2" id="KW-0805">Transcription regulation</keyword>
<dbReference type="SUPFAM" id="SSF53850">
    <property type="entry name" value="Periplasmic binding protein-like II"/>
    <property type="match status" value="1"/>
</dbReference>
<sequence length="299" mass="33161">MPVARRFLPSTTALKVLIELASSGYTTAAARSLNMSQSAVSKQLIALENMIGTPLFTRTINGLVLTKTGAIYLDCATTVIRAIEDASLLTARLKPDQQILRLQVPPILGDKWLLPRFFEFADLHPEIEVQFTNLGALPGTVKADGIFSFSETAPSSSKSLYLFGNDVILVASPEYWKKYGLPEKVADLQNGVLIEHPGTPIDWQHFVTEKKLLNTPVPRFLRFGYYTMAISAALEGKGMVFIPRGLIINDLISGRLINPPNFNYKSSSCYWFTPASDQENLSSLKIFTDWIKTVIETDL</sequence>
<dbReference type="Proteomes" id="UP000252893">
    <property type="component" value="Unassembled WGS sequence"/>
</dbReference>
<dbReference type="OrthoDB" id="9804958at2"/>
<dbReference type="InterPro" id="IPR036388">
    <property type="entry name" value="WH-like_DNA-bd_sf"/>
</dbReference>
<dbReference type="PANTHER" id="PTHR30537">
    <property type="entry name" value="HTH-TYPE TRANSCRIPTIONAL REGULATOR"/>
    <property type="match status" value="1"/>
</dbReference>
<dbReference type="Pfam" id="PF00126">
    <property type="entry name" value="HTH_1"/>
    <property type="match status" value="1"/>
</dbReference>
<dbReference type="AlphaFoldDB" id="A0A366E1J0"/>
<dbReference type="Gene3D" id="1.10.10.10">
    <property type="entry name" value="Winged helix-like DNA-binding domain superfamily/Winged helix DNA-binding domain"/>
    <property type="match status" value="1"/>
</dbReference>
<feature type="domain" description="HTH lysR-type" evidence="5">
    <location>
        <begin position="9"/>
        <end position="66"/>
    </location>
</feature>
<keyword evidence="3 6" id="KW-0238">DNA-binding</keyword>
<dbReference type="RefSeq" id="WP_113944189.1">
    <property type="nucleotide sequence ID" value="NZ_JBHEEG010000004.1"/>
</dbReference>
<dbReference type="InterPro" id="IPR058163">
    <property type="entry name" value="LysR-type_TF_proteobact-type"/>
</dbReference>
<keyword evidence="4" id="KW-0804">Transcription</keyword>
<reference evidence="6 7" key="1">
    <citation type="submission" date="2018-06" db="EMBL/GenBank/DDBJ databases">
        <title>Genomic Encyclopedia of Type Strains, Phase IV (KMG-IV): sequencing the most valuable type-strain genomes for metagenomic binning, comparative biology and taxonomic classification.</title>
        <authorList>
            <person name="Goeker M."/>
        </authorList>
    </citation>
    <scope>NUCLEOTIDE SEQUENCE [LARGE SCALE GENOMIC DNA]</scope>
    <source>
        <strain evidence="6 7">DSM 25619</strain>
    </source>
</reference>
<protein>
    <submittedName>
        <fullName evidence="6">DNA-binding transcriptional LysR family regulator</fullName>
    </submittedName>
</protein>
<dbReference type="PROSITE" id="PS50931">
    <property type="entry name" value="HTH_LYSR"/>
    <property type="match status" value="1"/>
</dbReference>
<dbReference type="EMBL" id="QNRH01000003">
    <property type="protein sequence ID" value="RBO95659.1"/>
    <property type="molecule type" value="Genomic_DNA"/>
</dbReference>
<organism evidence="6 7">
    <name type="scientific">Pseudochrobactrum asaccharolyticum</name>
    <dbReference type="NCBI Taxonomy" id="354351"/>
    <lineage>
        <taxon>Bacteria</taxon>
        <taxon>Pseudomonadati</taxon>
        <taxon>Pseudomonadota</taxon>
        <taxon>Alphaproteobacteria</taxon>
        <taxon>Hyphomicrobiales</taxon>
        <taxon>Brucellaceae</taxon>
        <taxon>Pseudochrobactrum</taxon>
    </lineage>
</organism>
<gene>
    <name evidence="6" type="ORF">DFR47_103223</name>
</gene>
<evidence type="ECO:0000313" key="7">
    <source>
        <dbReference type="Proteomes" id="UP000252893"/>
    </source>
</evidence>
<keyword evidence="7" id="KW-1185">Reference proteome</keyword>
<dbReference type="PANTHER" id="PTHR30537:SF74">
    <property type="entry name" value="HTH-TYPE TRANSCRIPTIONAL REGULATOR TRPI"/>
    <property type="match status" value="1"/>
</dbReference>
<name>A0A366E1J0_9HYPH</name>
<dbReference type="Gene3D" id="3.40.190.290">
    <property type="match status" value="1"/>
</dbReference>
<dbReference type="GO" id="GO:0043565">
    <property type="term" value="F:sequence-specific DNA binding"/>
    <property type="evidence" value="ECO:0007669"/>
    <property type="project" value="TreeGrafter"/>
</dbReference>
<dbReference type="GO" id="GO:0006351">
    <property type="term" value="P:DNA-templated transcription"/>
    <property type="evidence" value="ECO:0007669"/>
    <property type="project" value="TreeGrafter"/>
</dbReference>
<dbReference type="InterPro" id="IPR000847">
    <property type="entry name" value="LysR_HTH_N"/>
</dbReference>
<dbReference type="SUPFAM" id="SSF46785">
    <property type="entry name" value="Winged helix' DNA-binding domain"/>
    <property type="match status" value="1"/>
</dbReference>
<dbReference type="PRINTS" id="PR00039">
    <property type="entry name" value="HTHLYSR"/>
</dbReference>
<evidence type="ECO:0000256" key="2">
    <source>
        <dbReference type="ARBA" id="ARBA00023015"/>
    </source>
</evidence>
<dbReference type="InterPro" id="IPR036390">
    <property type="entry name" value="WH_DNA-bd_sf"/>
</dbReference>
<evidence type="ECO:0000259" key="5">
    <source>
        <dbReference type="PROSITE" id="PS50931"/>
    </source>
</evidence>
<dbReference type="InterPro" id="IPR005119">
    <property type="entry name" value="LysR_subst-bd"/>
</dbReference>
<evidence type="ECO:0000256" key="4">
    <source>
        <dbReference type="ARBA" id="ARBA00023163"/>
    </source>
</evidence>
<dbReference type="GO" id="GO:0003700">
    <property type="term" value="F:DNA-binding transcription factor activity"/>
    <property type="evidence" value="ECO:0007669"/>
    <property type="project" value="InterPro"/>
</dbReference>
<comment type="caution">
    <text evidence="6">The sequence shown here is derived from an EMBL/GenBank/DDBJ whole genome shotgun (WGS) entry which is preliminary data.</text>
</comment>
<evidence type="ECO:0000313" key="6">
    <source>
        <dbReference type="EMBL" id="RBO95659.1"/>
    </source>
</evidence>
<dbReference type="Pfam" id="PF03466">
    <property type="entry name" value="LysR_substrate"/>
    <property type="match status" value="1"/>
</dbReference>